<dbReference type="Proteomes" id="UP000250434">
    <property type="component" value="Chromosome"/>
</dbReference>
<dbReference type="InterPro" id="IPR042529">
    <property type="entry name" value="IF_2B-like_C"/>
</dbReference>
<dbReference type="Pfam" id="PF01008">
    <property type="entry name" value="IF-2B"/>
    <property type="match status" value="1"/>
</dbReference>
<reference evidence="2 3" key="1">
    <citation type="submission" date="2016-04" db="EMBL/GenBank/DDBJ databases">
        <title>Complete genome sequence and analysis of deep-sea sediment isolate, Amycolatopsis sp. WP1.</title>
        <authorList>
            <person name="Wang H."/>
            <person name="Chen S."/>
            <person name="Wu Q."/>
        </authorList>
    </citation>
    <scope>NUCLEOTIDE SEQUENCE [LARGE SCALE GENOMIC DNA]</scope>
    <source>
        <strain evidence="2 3">WP1</strain>
    </source>
</reference>
<dbReference type="RefSeq" id="WP_113696084.1">
    <property type="nucleotide sequence ID" value="NZ_CP015163.1"/>
</dbReference>
<evidence type="ECO:0000313" key="2">
    <source>
        <dbReference type="EMBL" id="AXB47024.1"/>
    </source>
</evidence>
<dbReference type="NCBIfam" id="NF004326">
    <property type="entry name" value="PRK05720.1"/>
    <property type="match status" value="1"/>
</dbReference>
<comment type="similarity">
    <text evidence="1">Belongs to the eIF-2B alpha/beta/delta subunits family.</text>
</comment>
<dbReference type="InterPro" id="IPR037171">
    <property type="entry name" value="NagB/RpiA_transferase-like"/>
</dbReference>
<dbReference type="KEGG" id="aab:A4R43_35070"/>
<name>A0A344LG50_9PSEU</name>
<dbReference type="OrthoDB" id="9803436at2"/>
<dbReference type="InterPro" id="IPR000649">
    <property type="entry name" value="IF-2B-related"/>
</dbReference>
<gene>
    <name evidence="2" type="ORF">A4R43_35070</name>
</gene>
<keyword evidence="3" id="KW-1185">Reference proteome</keyword>
<accession>A0A344LG50</accession>
<dbReference type="SUPFAM" id="SSF100950">
    <property type="entry name" value="NagB/RpiA/CoA transferase-like"/>
    <property type="match status" value="1"/>
</dbReference>
<dbReference type="Gene3D" id="1.20.120.420">
    <property type="entry name" value="translation initiation factor eif-2b, domain 1"/>
    <property type="match status" value="1"/>
</dbReference>
<evidence type="ECO:0000256" key="1">
    <source>
        <dbReference type="RuleBase" id="RU003814"/>
    </source>
</evidence>
<dbReference type="AlphaFoldDB" id="A0A344LG50"/>
<sequence length="336" mass="36035">MAAPILADSVRLADDGVHILDRRVFPFERVWVHCRTVEEVAKAIEDMVTQSSGPYFAALWGMVLAARAAADLPADEARAALAAAGDRLIASRSTNNHLGKAVRAVLSEVDSSDGDLVEAALRGARAGDELYRSRSRALGEYTVDLLPDGARVLTHCWADLYLTETVAAAQRRGKELSFFCTETRPYLQGARLTAETLAEMGVPTTLVTDGMGASLFSQGLVDALVTAADRVSMDGHVVNKIGTLGLAVAAKAFGVPFHAQVQAPDLAAPTAADVPIEYRDGDEVLHTLGRRTASTRVPGLYPAFDVTPPEFVTTVVTDRGALAPDQLRRYYEQEKT</sequence>
<dbReference type="Gene3D" id="3.40.50.10470">
    <property type="entry name" value="Translation initiation factor eif-2b, domain 2"/>
    <property type="match status" value="1"/>
</dbReference>
<dbReference type="InterPro" id="IPR027363">
    <property type="entry name" value="M1Pi_N"/>
</dbReference>
<organism evidence="2 3">
    <name type="scientific">Amycolatopsis albispora</name>
    <dbReference type="NCBI Taxonomy" id="1804986"/>
    <lineage>
        <taxon>Bacteria</taxon>
        <taxon>Bacillati</taxon>
        <taxon>Actinomycetota</taxon>
        <taxon>Actinomycetes</taxon>
        <taxon>Pseudonocardiales</taxon>
        <taxon>Pseudonocardiaceae</taxon>
        <taxon>Amycolatopsis</taxon>
    </lineage>
</organism>
<proteinExistence type="inferred from homology"/>
<dbReference type="PANTHER" id="PTHR43475">
    <property type="entry name" value="METHYLTHIORIBOSE-1-PHOSPHATE ISOMERASE"/>
    <property type="match status" value="1"/>
</dbReference>
<evidence type="ECO:0000313" key="3">
    <source>
        <dbReference type="Proteomes" id="UP000250434"/>
    </source>
</evidence>
<dbReference type="GO" id="GO:0019509">
    <property type="term" value="P:L-methionine salvage from methylthioadenosine"/>
    <property type="evidence" value="ECO:0007669"/>
    <property type="project" value="TreeGrafter"/>
</dbReference>
<dbReference type="EMBL" id="CP015163">
    <property type="protein sequence ID" value="AXB47024.1"/>
    <property type="molecule type" value="Genomic_DNA"/>
</dbReference>
<keyword evidence="2" id="KW-0413">Isomerase</keyword>
<dbReference type="PANTHER" id="PTHR43475:SF1">
    <property type="entry name" value="METHYLTHIORIBOSE-1-PHOSPHATE ISOMERASE"/>
    <property type="match status" value="1"/>
</dbReference>
<protein>
    <submittedName>
        <fullName evidence="2">Methylthioribose-1-phosphate isomerase</fullName>
    </submittedName>
</protein>
<dbReference type="GO" id="GO:0046523">
    <property type="term" value="F:S-methyl-5-thioribose-1-phosphate isomerase activity"/>
    <property type="evidence" value="ECO:0007669"/>
    <property type="project" value="TreeGrafter"/>
</dbReference>